<dbReference type="AlphaFoldDB" id="A0AAW0BWA6"/>
<dbReference type="EMBL" id="JAYKXP010000070">
    <property type="protein sequence ID" value="KAK7031158.1"/>
    <property type="molecule type" value="Genomic_DNA"/>
</dbReference>
<name>A0AAW0BWA6_9AGAR</name>
<organism evidence="2 3">
    <name type="scientific">Paramarasmius palmivorus</name>
    <dbReference type="NCBI Taxonomy" id="297713"/>
    <lineage>
        <taxon>Eukaryota</taxon>
        <taxon>Fungi</taxon>
        <taxon>Dikarya</taxon>
        <taxon>Basidiomycota</taxon>
        <taxon>Agaricomycotina</taxon>
        <taxon>Agaricomycetes</taxon>
        <taxon>Agaricomycetidae</taxon>
        <taxon>Agaricales</taxon>
        <taxon>Marasmiineae</taxon>
        <taxon>Marasmiaceae</taxon>
        <taxon>Paramarasmius</taxon>
    </lineage>
</organism>
<evidence type="ECO:0000313" key="3">
    <source>
        <dbReference type="Proteomes" id="UP001383192"/>
    </source>
</evidence>
<proteinExistence type="predicted"/>
<gene>
    <name evidence="2" type="ORF">VNI00_013573</name>
</gene>
<feature type="region of interest" description="Disordered" evidence="1">
    <location>
        <begin position="134"/>
        <end position="163"/>
    </location>
</feature>
<reference evidence="2 3" key="1">
    <citation type="submission" date="2024-01" db="EMBL/GenBank/DDBJ databases">
        <title>A draft genome for a cacao thread blight-causing isolate of Paramarasmius palmivorus.</title>
        <authorList>
            <person name="Baruah I.K."/>
            <person name="Bukari Y."/>
            <person name="Amoako-Attah I."/>
            <person name="Meinhardt L.W."/>
            <person name="Bailey B.A."/>
            <person name="Cohen S.P."/>
        </authorList>
    </citation>
    <scope>NUCLEOTIDE SEQUENCE [LARGE SCALE GENOMIC DNA]</scope>
    <source>
        <strain evidence="2 3">GH-12</strain>
    </source>
</reference>
<feature type="compositionally biased region" description="Low complexity" evidence="1">
    <location>
        <begin position="151"/>
        <end position="163"/>
    </location>
</feature>
<evidence type="ECO:0000256" key="1">
    <source>
        <dbReference type="SAM" id="MobiDB-lite"/>
    </source>
</evidence>
<protein>
    <submittedName>
        <fullName evidence="2">Uncharacterized protein</fullName>
    </submittedName>
</protein>
<feature type="compositionally biased region" description="Acidic residues" evidence="1">
    <location>
        <begin position="45"/>
        <end position="66"/>
    </location>
</feature>
<accession>A0AAW0BWA6</accession>
<evidence type="ECO:0000313" key="2">
    <source>
        <dbReference type="EMBL" id="KAK7031158.1"/>
    </source>
</evidence>
<dbReference type="Proteomes" id="UP001383192">
    <property type="component" value="Unassembled WGS sequence"/>
</dbReference>
<feature type="region of interest" description="Disordered" evidence="1">
    <location>
        <begin position="23"/>
        <end position="96"/>
    </location>
</feature>
<keyword evidence="3" id="KW-1185">Reference proteome</keyword>
<sequence>MAPYDARDEDDIQDILSSFYFIDSSSDSDKELPDDDAESHQYRSDEEEEDIELYELYGNEDEDDNENDRYSLSSHESDESDPDYPPDPPTDDYLPVFQESCQQELRHDPIDAYHDATYRNSKTENVSLSIADLEEPPRGRPLQKKILGWPSSGHGLSSTGLSS</sequence>
<comment type="caution">
    <text evidence="2">The sequence shown here is derived from an EMBL/GenBank/DDBJ whole genome shotgun (WGS) entry which is preliminary data.</text>
</comment>